<evidence type="ECO:0000313" key="2">
    <source>
        <dbReference type="EMBL" id="MCC2617949.1"/>
    </source>
</evidence>
<organism evidence="2 3">
    <name type="scientific">Fluctibacter halophilus</name>
    <dbReference type="NCBI Taxonomy" id="226011"/>
    <lineage>
        <taxon>Bacteria</taxon>
        <taxon>Pseudomonadati</taxon>
        <taxon>Pseudomonadota</taxon>
        <taxon>Gammaproteobacteria</taxon>
        <taxon>Alteromonadales</taxon>
        <taxon>Alteromonadaceae</taxon>
        <taxon>Fluctibacter</taxon>
    </lineage>
</organism>
<gene>
    <name evidence="2" type="ORF">LJ739_16975</name>
</gene>
<evidence type="ECO:0000256" key="1">
    <source>
        <dbReference type="SAM" id="SignalP"/>
    </source>
</evidence>
<keyword evidence="1" id="KW-0732">Signal</keyword>
<dbReference type="RefSeq" id="WP_229162381.1">
    <property type="nucleotide sequence ID" value="NZ_JAJEWP010000006.1"/>
</dbReference>
<comment type="caution">
    <text evidence="2">The sequence shown here is derived from an EMBL/GenBank/DDBJ whole genome shotgun (WGS) entry which is preliminary data.</text>
</comment>
<dbReference type="EMBL" id="JAJEWP010000006">
    <property type="protein sequence ID" value="MCC2617949.1"/>
    <property type="molecule type" value="Genomic_DNA"/>
</dbReference>
<dbReference type="Proteomes" id="UP001520878">
    <property type="component" value="Unassembled WGS sequence"/>
</dbReference>
<sequence>MTVNTRYRHLLHCLNLAALLLWSSAAPARVGDERQLMQDIASQRLPDTYQTLLVGDREVVMVEYPARTPITRGLAVLITEAGGVPQDDHQLARLARQLTHYGWHTLTMAAPPLGDPQILLTLPPATDAAPQAAPEQEAEAALHGRADLLHSPVQHLQAQQYALQQQMLQLEDRRAEVAGFYLIIAQGTTAASLARLYTEQAIPQPDGLVSLGAFLPERNLNKALPEMFAQLQPALLDVYSAWDNRWTLSTTDARRVAATRGLKLHYRQQELVGQPRDEQQTLRLAKMIYGWLTYMGW</sequence>
<proteinExistence type="predicted"/>
<keyword evidence="3" id="KW-1185">Reference proteome</keyword>
<protein>
    <submittedName>
        <fullName evidence="2">Alpha/beta hydrolase family protein</fullName>
    </submittedName>
</protein>
<dbReference type="GO" id="GO:0016787">
    <property type="term" value="F:hydrolase activity"/>
    <property type="evidence" value="ECO:0007669"/>
    <property type="project" value="UniProtKB-KW"/>
</dbReference>
<keyword evidence="2" id="KW-0378">Hydrolase</keyword>
<reference evidence="2 3" key="1">
    <citation type="submission" date="2021-10" db="EMBL/GenBank/DDBJ databases">
        <title>Draft genome of Aestuariibacter halophilus JC2043.</title>
        <authorList>
            <person name="Emsley S.A."/>
            <person name="Pfannmuller K.M."/>
            <person name="Ushijima B."/>
            <person name="Saw J.H."/>
            <person name="Videau P."/>
        </authorList>
    </citation>
    <scope>NUCLEOTIDE SEQUENCE [LARGE SCALE GENOMIC DNA]</scope>
    <source>
        <strain evidence="2 3">JC2043</strain>
    </source>
</reference>
<feature type="signal peptide" evidence="1">
    <location>
        <begin position="1"/>
        <end position="28"/>
    </location>
</feature>
<evidence type="ECO:0000313" key="3">
    <source>
        <dbReference type="Proteomes" id="UP001520878"/>
    </source>
</evidence>
<accession>A0ABS8GDS5</accession>
<dbReference type="InterPro" id="IPR022529">
    <property type="entry name" value="DUF3530"/>
</dbReference>
<dbReference type="Pfam" id="PF12048">
    <property type="entry name" value="DUF3530"/>
    <property type="match status" value="1"/>
</dbReference>
<name>A0ABS8GDS5_9ALTE</name>
<feature type="chain" id="PRO_5047252883" evidence="1">
    <location>
        <begin position="29"/>
        <end position="297"/>
    </location>
</feature>